<dbReference type="Gene3D" id="3.40.50.1820">
    <property type="entry name" value="alpha/beta hydrolase"/>
    <property type="match status" value="1"/>
</dbReference>
<evidence type="ECO:0000256" key="2">
    <source>
        <dbReference type="SAM" id="SignalP"/>
    </source>
</evidence>
<feature type="domain" description="BD-FAE-like" evidence="3">
    <location>
        <begin position="42"/>
        <end position="243"/>
    </location>
</feature>
<dbReference type="SUPFAM" id="SSF53474">
    <property type="entry name" value="alpha/beta-Hydrolases"/>
    <property type="match status" value="1"/>
</dbReference>
<name>A0A5B9M996_9BACT</name>
<evidence type="ECO:0000313" key="5">
    <source>
        <dbReference type="Proteomes" id="UP000321353"/>
    </source>
</evidence>
<keyword evidence="5" id="KW-1185">Reference proteome</keyword>
<dbReference type="InterPro" id="IPR029058">
    <property type="entry name" value="AB_hydrolase_fold"/>
</dbReference>
<organism evidence="4 5">
    <name type="scientific">Stieleria maiorica</name>
    <dbReference type="NCBI Taxonomy" id="2795974"/>
    <lineage>
        <taxon>Bacteria</taxon>
        <taxon>Pseudomonadati</taxon>
        <taxon>Planctomycetota</taxon>
        <taxon>Planctomycetia</taxon>
        <taxon>Pirellulales</taxon>
        <taxon>Pirellulaceae</taxon>
        <taxon>Stieleria</taxon>
    </lineage>
</organism>
<dbReference type="GO" id="GO:0046555">
    <property type="term" value="F:acetylxylan esterase activity"/>
    <property type="evidence" value="ECO:0007669"/>
    <property type="project" value="UniProtKB-EC"/>
</dbReference>
<feature type="chain" id="PRO_5022688889" evidence="2">
    <location>
        <begin position="23"/>
        <end position="285"/>
    </location>
</feature>
<dbReference type="EC" id="3.1.1.72" evidence="4"/>
<dbReference type="InterPro" id="IPR049492">
    <property type="entry name" value="BD-FAE-like_dom"/>
</dbReference>
<keyword evidence="2" id="KW-0732">Signal</keyword>
<sequence length="285" mass="30802" precursor="true">MRHSGLFGGLAIWLVLSSTAGAEVAITPDVVYGHKSGLAMTMDVFTPTDNANGAGILFMVSGGWYSTWQPPEQQQQRFKPLTDEGFTVFAVRHGSSPKFSIPEAIADVRRSVRFVRANADRFKIDPERLGVYGYSAGGHLSLMLGTASDAGDANAKDPLDRVSDRVAAVVAFVAPTDLRIMVKDAPDRLEAYARFPALDLDLENAQTASPLVHVTPDDPPTLLIAGDQDDLVPIQHSRNIHAAFEKADVTSRLIEVAGAGHGFQGEDARRSTQSMVDWFVMQLAP</sequence>
<evidence type="ECO:0000313" key="4">
    <source>
        <dbReference type="EMBL" id="QEF97668.1"/>
    </source>
</evidence>
<dbReference type="EMBL" id="CP036264">
    <property type="protein sequence ID" value="QEF97668.1"/>
    <property type="molecule type" value="Genomic_DNA"/>
</dbReference>
<dbReference type="PANTHER" id="PTHR48081:SF13">
    <property type="entry name" value="ALPHA_BETA HYDROLASE"/>
    <property type="match status" value="1"/>
</dbReference>
<evidence type="ECO:0000259" key="3">
    <source>
        <dbReference type="Pfam" id="PF20434"/>
    </source>
</evidence>
<protein>
    <submittedName>
        <fullName evidence="4">Acetylxylan esterase</fullName>
        <ecNumber evidence="4">3.1.1.72</ecNumber>
    </submittedName>
</protein>
<proteinExistence type="predicted"/>
<dbReference type="InterPro" id="IPR050300">
    <property type="entry name" value="GDXG_lipolytic_enzyme"/>
</dbReference>
<gene>
    <name evidence="4" type="primary">axeA1_1</name>
    <name evidence="4" type="ORF">Mal15_17100</name>
</gene>
<dbReference type="RefSeq" id="WP_147867317.1">
    <property type="nucleotide sequence ID" value="NZ_CP036264.1"/>
</dbReference>
<dbReference type="Proteomes" id="UP000321353">
    <property type="component" value="Chromosome"/>
</dbReference>
<reference evidence="4 5" key="1">
    <citation type="submission" date="2019-02" db="EMBL/GenBank/DDBJ databases">
        <title>Planctomycetal bacteria perform biofilm scaping via a novel small molecule.</title>
        <authorList>
            <person name="Jeske O."/>
            <person name="Boedeker C."/>
            <person name="Wiegand S."/>
            <person name="Breitling P."/>
            <person name="Kallscheuer N."/>
            <person name="Jogler M."/>
            <person name="Rohde M."/>
            <person name="Petersen J."/>
            <person name="Medema M.H."/>
            <person name="Surup F."/>
            <person name="Jogler C."/>
        </authorList>
    </citation>
    <scope>NUCLEOTIDE SEQUENCE [LARGE SCALE GENOMIC DNA]</scope>
    <source>
        <strain evidence="4 5">Mal15</strain>
    </source>
</reference>
<evidence type="ECO:0000256" key="1">
    <source>
        <dbReference type="ARBA" id="ARBA00022801"/>
    </source>
</evidence>
<dbReference type="KEGG" id="smam:Mal15_17100"/>
<keyword evidence="1 4" id="KW-0378">Hydrolase</keyword>
<accession>A0A5B9M996</accession>
<dbReference type="Pfam" id="PF20434">
    <property type="entry name" value="BD-FAE"/>
    <property type="match status" value="1"/>
</dbReference>
<dbReference type="PANTHER" id="PTHR48081">
    <property type="entry name" value="AB HYDROLASE SUPERFAMILY PROTEIN C4A8.06C"/>
    <property type="match status" value="1"/>
</dbReference>
<dbReference type="AlphaFoldDB" id="A0A5B9M996"/>
<feature type="signal peptide" evidence="2">
    <location>
        <begin position="1"/>
        <end position="22"/>
    </location>
</feature>